<dbReference type="InterPro" id="IPR004087">
    <property type="entry name" value="KH_dom"/>
</dbReference>
<keyword evidence="6 8" id="KW-0460">Magnesium</keyword>
<dbReference type="Gene3D" id="2.40.50.140">
    <property type="entry name" value="Nucleic acid-binding proteins"/>
    <property type="match status" value="1"/>
</dbReference>
<dbReference type="AlphaFoldDB" id="A0A7C3RLH4"/>
<dbReference type="InterPro" id="IPR015848">
    <property type="entry name" value="PNPase_PH_RNA-bd_bac/org-type"/>
</dbReference>
<dbReference type="InterPro" id="IPR027408">
    <property type="entry name" value="PNPase/RNase_PH_dom_sf"/>
</dbReference>
<dbReference type="PANTHER" id="PTHR11252">
    <property type="entry name" value="POLYRIBONUCLEOTIDE NUCLEOTIDYLTRANSFERASE"/>
    <property type="match status" value="1"/>
</dbReference>
<dbReference type="Gene3D" id="3.30.1370.10">
    <property type="entry name" value="K Homology domain, type 1"/>
    <property type="match status" value="1"/>
</dbReference>
<dbReference type="PIRSF" id="PIRSF005499">
    <property type="entry name" value="PNPase"/>
    <property type="match status" value="1"/>
</dbReference>
<gene>
    <name evidence="8" type="primary">pnp</name>
    <name evidence="10" type="ORF">ENW00_01900</name>
</gene>
<dbReference type="GO" id="GO:0004654">
    <property type="term" value="F:polyribonucleotide nucleotidyltransferase activity"/>
    <property type="evidence" value="ECO:0007669"/>
    <property type="project" value="UniProtKB-UniRule"/>
</dbReference>
<dbReference type="InterPro" id="IPR036345">
    <property type="entry name" value="ExoRNase_PH_dom2_sf"/>
</dbReference>
<dbReference type="SUPFAM" id="SSF54791">
    <property type="entry name" value="Eukaryotic type KH-domain (KH-domain type I)"/>
    <property type="match status" value="1"/>
</dbReference>
<evidence type="ECO:0000256" key="7">
    <source>
        <dbReference type="ARBA" id="ARBA00022884"/>
    </source>
</evidence>
<dbReference type="NCBIfam" id="TIGR03591">
    <property type="entry name" value="polynuc_phos"/>
    <property type="match status" value="1"/>
</dbReference>
<dbReference type="SUPFAM" id="SSF54211">
    <property type="entry name" value="Ribosomal protein S5 domain 2-like"/>
    <property type="match status" value="2"/>
</dbReference>
<evidence type="ECO:0000313" key="10">
    <source>
        <dbReference type="EMBL" id="HFX12897.1"/>
    </source>
</evidence>
<dbReference type="InterPro" id="IPR001247">
    <property type="entry name" value="ExoRNase_PH_dom1"/>
</dbReference>
<dbReference type="GO" id="GO:0003723">
    <property type="term" value="F:RNA binding"/>
    <property type="evidence" value="ECO:0007669"/>
    <property type="project" value="UniProtKB-UniRule"/>
</dbReference>
<feature type="domain" description="S1 motif" evidence="9">
    <location>
        <begin position="621"/>
        <end position="691"/>
    </location>
</feature>
<comment type="subcellular location">
    <subcellularLocation>
        <location evidence="8">Cytoplasm</location>
    </subcellularLocation>
</comment>
<evidence type="ECO:0000256" key="8">
    <source>
        <dbReference type="HAMAP-Rule" id="MF_01595"/>
    </source>
</evidence>
<dbReference type="GO" id="GO:0006396">
    <property type="term" value="P:RNA processing"/>
    <property type="evidence" value="ECO:0007669"/>
    <property type="project" value="InterPro"/>
</dbReference>
<evidence type="ECO:0000259" key="9">
    <source>
        <dbReference type="PROSITE" id="PS50126"/>
    </source>
</evidence>
<evidence type="ECO:0000256" key="6">
    <source>
        <dbReference type="ARBA" id="ARBA00022842"/>
    </source>
</evidence>
<dbReference type="GO" id="GO:0000175">
    <property type="term" value="F:3'-5'-RNA exonuclease activity"/>
    <property type="evidence" value="ECO:0007669"/>
    <property type="project" value="TreeGrafter"/>
</dbReference>
<keyword evidence="5 8" id="KW-0479">Metal-binding</keyword>
<dbReference type="EC" id="2.7.7.8" evidence="8"/>
<dbReference type="Pfam" id="PF03725">
    <property type="entry name" value="RNase_PH_C"/>
    <property type="match status" value="1"/>
</dbReference>
<sequence length="693" mass="76625">MRQVYTFTKEYAGKPLKIEVGKVAWQATGAVLVQYGETTVLVTVVASEESKEDVDFFPLTVEYVERLYAAGKIPGGFFKREGKPTEPEILFARLIDRPLRPLFAKDFRNEVQVIVTVLSYDNENSTDIPSIIGASSAIILSGLPFKGPVGAVRIGWDGNNWYINPSISLSKDLLLDLVVAGTKDAVLMIEGGGKEVPEEIFLEAIVKAHEALQDSISFQEEIISTVNPNPFSYNPFVVDERLKQAVLDFVTLDKIKDAIFTPSKSERQKSLEDLKKKALDYLKPIYGEVKAQIDEIINEEAKAILKKVILEEKRRVDGRELDELRPISCEVGVLSRVHGSALFQRGETQVLSVVTLGAGEEQIIESVIENEPKRYIHHYNFPPFSVGEAKPLRGPKRREIGHGALAERALLPLIPKEEEFPYTIRVVSEVLSSNGSTSMASVCGSSLSLMDAGVSIKTHVAGVAMGLIKDGDRYEILTDIQGLEDALGGMDFKIAGTRNGITAVQLDIKVDGLTFDIIEKTLRQAKEARTKIIEIMEKTIPEPRPQISPYAPRIMVLEINPNKIGDLIGPSGKNIKKIIEETNTTINIKPEGLVYISAPNQESAEKAAKMVQNYTREIKEGDVFLGKVVRVTDYGVFVEILPGKIGLLHISKFKTTKSGKSEVREEINLGDEILIKVDSIDPMGRISLSRKDL</sequence>
<dbReference type="CDD" id="cd11364">
    <property type="entry name" value="RNase_PH_PNPase_2"/>
    <property type="match status" value="1"/>
</dbReference>
<dbReference type="EMBL" id="DTIN01000009">
    <property type="protein sequence ID" value="HFX12897.1"/>
    <property type="molecule type" value="Genomic_DNA"/>
</dbReference>
<dbReference type="InterPro" id="IPR012340">
    <property type="entry name" value="NA-bd_OB-fold"/>
</dbReference>
<dbReference type="SMART" id="SM00316">
    <property type="entry name" value="S1"/>
    <property type="match status" value="1"/>
</dbReference>
<dbReference type="InterPro" id="IPR003029">
    <property type="entry name" value="S1_domain"/>
</dbReference>
<evidence type="ECO:0000256" key="3">
    <source>
        <dbReference type="ARBA" id="ARBA00022679"/>
    </source>
</evidence>
<feature type="binding site" evidence="8">
    <location>
        <position position="491"/>
    </location>
    <ligand>
        <name>Mg(2+)</name>
        <dbReference type="ChEBI" id="CHEBI:18420"/>
    </ligand>
</feature>
<reference evidence="10" key="1">
    <citation type="journal article" date="2020" name="mSystems">
        <title>Genome- and Community-Level Interaction Insights into Carbon Utilization and Element Cycling Functions of Hydrothermarchaeota in Hydrothermal Sediment.</title>
        <authorList>
            <person name="Zhou Z."/>
            <person name="Liu Y."/>
            <person name="Xu W."/>
            <person name="Pan J."/>
            <person name="Luo Z.H."/>
            <person name="Li M."/>
        </authorList>
    </citation>
    <scope>NUCLEOTIDE SEQUENCE [LARGE SCALE GENOMIC DNA]</scope>
    <source>
        <strain evidence="10">SpSt-81</strain>
    </source>
</reference>
<evidence type="ECO:0000256" key="5">
    <source>
        <dbReference type="ARBA" id="ARBA00022723"/>
    </source>
</evidence>
<dbReference type="FunFam" id="2.40.50.140:FF:000189">
    <property type="entry name" value="Polyribonucleotide nucleotidyltransferase, putative"/>
    <property type="match status" value="1"/>
</dbReference>
<organism evidence="10">
    <name type="scientific">Dictyoglomus thermophilum</name>
    <dbReference type="NCBI Taxonomy" id="14"/>
    <lineage>
        <taxon>Bacteria</taxon>
        <taxon>Pseudomonadati</taxon>
        <taxon>Dictyoglomota</taxon>
        <taxon>Dictyoglomia</taxon>
        <taxon>Dictyoglomales</taxon>
        <taxon>Dictyoglomaceae</taxon>
        <taxon>Dictyoglomus</taxon>
    </lineage>
</organism>
<evidence type="ECO:0000256" key="2">
    <source>
        <dbReference type="ARBA" id="ARBA00022490"/>
    </source>
</evidence>
<dbReference type="HAMAP" id="MF_01595">
    <property type="entry name" value="PNPase"/>
    <property type="match status" value="1"/>
</dbReference>
<dbReference type="CDD" id="cd02393">
    <property type="entry name" value="KH-I_PNPase"/>
    <property type="match status" value="1"/>
</dbReference>
<name>A0A7C3RLH4_DICTH</name>
<dbReference type="InterPro" id="IPR020568">
    <property type="entry name" value="Ribosomal_Su5_D2-typ_SF"/>
</dbReference>
<dbReference type="Pfam" id="PF03726">
    <property type="entry name" value="PNPase"/>
    <property type="match status" value="1"/>
</dbReference>
<dbReference type="Pfam" id="PF00013">
    <property type="entry name" value="KH_1"/>
    <property type="match status" value="1"/>
</dbReference>
<keyword evidence="7 8" id="KW-0694">RNA-binding</keyword>
<comment type="cofactor">
    <cofactor evidence="8">
        <name>Mg(2+)</name>
        <dbReference type="ChEBI" id="CHEBI:18420"/>
    </cofactor>
</comment>
<comment type="function">
    <text evidence="8">Involved in mRNA degradation. Catalyzes the phosphorolysis of single-stranded polyribonucleotides processively in the 3'- to 5'-direction.</text>
</comment>
<keyword evidence="4 8" id="KW-0548">Nucleotidyltransferase</keyword>
<proteinExistence type="inferred from homology"/>
<dbReference type="Gene3D" id="3.30.230.70">
    <property type="entry name" value="GHMP Kinase, N-terminal domain"/>
    <property type="match status" value="2"/>
</dbReference>
<dbReference type="SUPFAM" id="SSF55666">
    <property type="entry name" value="Ribonuclease PH domain 2-like"/>
    <property type="match status" value="2"/>
</dbReference>
<dbReference type="InterPro" id="IPR015847">
    <property type="entry name" value="ExoRNase_PH_dom2"/>
</dbReference>
<dbReference type="SUPFAM" id="SSF50249">
    <property type="entry name" value="Nucleic acid-binding proteins"/>
    <property type="match status" value="1"/>
</dbReference>
<dbReference type="InterPro" id="IPR036456">
    <property type="entry name" value="PNPase_PH_RNA-bd_sf"/>
</dbReference>
<dbReference type="PANTHER" id="PTHR11252:SF0">
    <property type="entry name" value="POLYRIBONUCLEOTIDE NUCLEOTIDYLTRANSFERASE 1, MITOCHONDRIAL"/>
    <property type="match status" value="1"/>
</dbReference>
<dbReference type="NCBIfam" id="NF008805">
    <property type="entry name" value="PRK11824.1"/>
    <property type="match status" value="1"/>
</dbReference>
<dbReference type="CDD" id="cd11363">
    <property type="entry name" value="RNase_PH_PNPase_1"/>
    <property type="match status" value="1"/>
</dbReference>
<evidence type="ECO:0000256" key="1">
    <source>
        <dbReference type="ARBA" id="ARBA00007404"/>
    </source>
</evidence>
<keyword evidence="3 8" id="KW-0808">Transferase</keyword>
<dbReference type="GO" id="GO:0006402">
    <property type="term" value="P:mRNA catabolic process"/>
    <property type="evidence" value="ECO:0007669"/>
    <property type="project" value="UniProtKB-UniRule"/>
</dbReference>
<dbReference type="FunFam" id="3.30.230.70:FF:000001">
    <property type="entry name" value="Polyribonucleotide nucleotidyltransferase"/>
    <property type="match status" value="1"/>
</dbReference>
<evidence type="ECO:0000256" key="4">
    <source>
        <dbReference type="ARBA" id="ARBA00022695"/>
    </source>
</evidence>
<dbReference type="Pfam" id="PF01138">
    <property type="entry name" value="RNase_PH"/>
    <property type="match status" value="2"/>
</dbReference>
<comment type="caution">
    <text evidence="10">The sequence shown here is derived from an EMBL/GenBank/DDBJ whole genome shotgun (WGS) entry which is preliminary data.</text>
</comment>
<feature type="binding site" evidence="8">
    <location>
        <position position="485"/>
    </location>
    <ligand>
        <name>Mg(2+)</name>
        <dbReference type="ChEBI" id="CHEBI:18420"/>
    </ligand>
</feature>
<dbReference type="SUPFAM" id="SSF46915">
    <property type="entry name" value="Polynucleotide phosphorylase/guanosine pentaphosphate synthase (PNPase/GPSI), domain 3"/>
    <property type="match status" value="1"/>
</dbReference>
<keyword evidence="2 8" id="KW-0963">Cytoplasm</keyword>
<dbReference type="GO" id="GO:0005829">
    <property type="term" value="C:cytosol"/>
    <property type="evidence" value="ECO:0007669"/>
    <property type="project" value="UniProtKB-ARBA"/>
</dbReference>
<comment type="similarity">
    <text evidence="1 8">Belongs to the polyribonucleotide nucleotidyltransferase family.</text>
</comment>
<dbReference type="Pfam" id="PF00575">
    <property type="entry name" value="S1"/>
    <property type="match status" value="1"/>
</dbReference>
<comment type="catalytic activity">
    <reaction evidence="8">
        <text>RNA(n+1) + phosphate = RNA(n) + a ribonucleoside 5'-diphosphate</text>
        <dbReference type="Rhea" id="RHEA:22096"/>
        <dbReference type="Rhea" id="RHEA-COMP:14527"/>
        <dbReference type="Rhea" id="RHEA-COMP:17342"/>
        <dbReference type="ChEBI" id="CHEBI:43474"/>
        <dbReference type="ChEBI" id="CHEBI:57930"/>
        <dbReference type="ChEBI" id="CHEBI:140395"/>
        <dbReference type="EC" id="2.7.7.8"/>
    </reaction>
</comment>
<dbReference type="InterPro" id="IPR036612">
    <property type="entry name" value="KH_dom_type_1_sf"/>
</dbReference>
<dbReference type="PROSITE" id="PS50126">
    <property type="entry name" value="S1"/>
    <property type="match status" value="1"/>
</dbReference>
<dbReference type="FunFam" id="3.30.1370.10:FF:000001">
    <property type="entry name" value="Polyribonucleotide nucleotidyltransferase"/>
    <property type="match status" value="1"/>
</dbReference>
<protein>
    <recommendedName>
        <fullName evidence="8">Polyribonucleotide nucleotidyltransferase</fullName>
        <ecNumber evidence="8">2.7.7.8</ecNumber>
    </recommendedName>
    <alternativeName>
        <fullName evidence="8">Polynucleotide phosphorylase</fullName>
        <shortName evidence="8">PNPase</shortName>
    </alternativeName>
</protein>
<dbReference type="FunFam" id="3.30.230.70:FF:000002">
    <property type="entry name" value="Polyribonucleotide nucleotidyltransferase"/>
    <property type="match status" value="1"/>
</dbReference>
<accession>A0A7C3RLH4</accession>
<dbReference type="PROSITE" id="PS50084">
    <property type="entry name" value="KH_TYPE_1"/>
    <property type="match status" value="1"/>
</dbReference>
<dbReference type="GO" id="GO:0000287">
    <property type="term" value="F:magnesium ion binding"/>
    <property type="evidence" value="ECO:0007669"/>
    <property type="project" value="UniProtKB-UniRule"/>
</dbReference>
<dbReference type="InterPro" id="IPR012162">
    <property type="entry name" value="PNPase"/>
</dbReference>
<dbReference type="InterPro" id="IPR004088">
    <property type="entry name" value="KH_dom_type_1"/>
</dbReference>
<dbReference type="SMART" id="SM00322">
    <property type="entry name" value="KH"/>
    <property type="match status" value="1"/>
</dbReference>